<sequence>MSILNIISEGSIDSSASVQYGGVQGSGVAQQDDKLDEDLEELYKRIMPIDTDYDPALCRDQFLKNLFEDLGIFDPNEVDNDPLLEVGSVSSAYMLAGKRGLSQPANWTLDSFVRKLKRKETLKALIPQTIPIQIGDKVLQLASKTDQYDALLESMQRSSLFFMFRRTCYNLHILQNASPETGELHVQDLPHNLFSWSLEDFFRRRELKDFVYLDVLVRDHTANTLDWAKYRVDVQETERFYGYFYSEIFNGAGYRKLLDLIWEQKQMLIIDKALQQDLEKSKASLDTTNFKARRYSQAWWQGYKSNMVEELQQSCMEATVTIPIECRYLCAYYETQVELQLMKDNVRTRQLQKELEDVRRSIQQGDDTSQASLNTYYAIIENYRNRYSELSDKYDRDMEHWEDEILQTNFRLSKARDDMKEAIDHVIFMRRRIAEVQALIEAERQEEIDRVANEQVERQKAAAKKANAKQQKKKQQAKARKVRAQKRQSQLSQSGKGT</sequence>
<dbReference type="InParanoid" id="A0A6I8UY05"/>
<name>A0A6I8UY05_DROPS</name>
<dbReference type="ExpressionAtlas" id="A0A6I8UY05">
    <property type="expression patterns" value="baseline"/>
</dbReference>
<evidence type="ECO:0000313" key="2">
    <source>
        <dbReference type="Proteomes" id="UP000001819"/>
    </source>
</evidence>
<dbReference type="RefSeq" id="XP_002133098.2">
    <property type="nucleotide sequence ID" value="XM_002133062.3"/>
</dbReference>
<evidence type="ECO:0000313" key="3">
    <source>
        <dbReference type="RefSeq" id="XP_002133098.2"/>
    </source>
</evidence>
<gene>
    <name evidence="3" type="primary">LOC6902570</name>
</gene>
<keyword evidence="2" id="KW-1185">Reference proteome</keyword>
<feature type="compositionally biased region" description="Basic residues" evidence="1">
    <location>
        <begin position="461"/>
        <end position="486"/>
    </location>
</feature>
<dbReference type="Proteomes" id="UP000001819">
    <property type="component" value="Chromosome 4"/>
</dbReference>
<evidence type="ECO:0000256" key="1">
    <source>
        <dbReference type="SAM" id="MobiDB-lite"/>
    </source>
</evidence>
<proteinExistence type="predicted"/>
<protein>
    <submittedName>
        <fullName evidence="3">Uncharacterized protein</fullName>
    </submittedName>
</protein>
<reference evidence="3" key="1">
    <citation type="submission" date="2025-08" db="UniProtKB">
        <authorList>
            <consortium name="RefSeq"/>
        </authorList>
    </citation>
    <scope>IDENTIFICATION</scope>
    <source>
        <strain evidence="3">MV-25-SWS-2005</strain>
        <tissue evidence="3">Whole body</tissue>
    </source>
</reference>
<accession>A0A6I8UY05</accession>
<dbReference type="AlphaFoldDB" id="A0A6I8UY05"/>
<feature type="region of interest" description="Disordered" evidence="1">
    <location>
        <begin position="459"/>
        <end position="498"/>
    </location>
</feature>
<organism evidence="2 3">
    <name type="scientific">Drosophila pseudoobscura pseudoobscura</name>
    <name type="common">Fruit fly</name>
    <dbReference type="NCBI Taxonomy" id="46245"/>
    <lineage>
        <taxon>Eukaryota</taxon>
        <taxon>Metazoa</taxon>
        <taxon>Ecdysozoa</taxon>
        <taxon>Arthropoda</taxon>
        <taxon>Hexapoda</taxon>
        <taxon>Insecta</taxon>
        <taxon>Pterygota</taxon>
        <taxon>Neoptera</taxon>
        <taxon>Endopterygota</taxon>
        <taxon>Diptera</taxon>
        <taxon>Brachycera</taxon>
        <taxon>Muscomorpha</taxon>
        <taxon>Ephydroidea</taxon>
        <taxon>Drosophilidae</taxon>
        <taxon>Drosophila</taxon>
        <taxon>Sophophora</taxon>
    </lineage>
</organism>
<dbReference type="KEGG" id="dpo:6902570"/>